<organism evidence="6 7">
    <name type="scientific">Exilibacterium tricleocarpae</name>
    <dbReference type="NCBI Taxonomy" id="2591008"/>
    <lineage>
        <taxon>Bacteria</taxon>
        <taxon>Pseudomonadati</taxon>
        <taxon>Pseudomonadota</taxon>
        <taxon>Gammaproteobacteria</taxon>
        <taxon>Cellvibrionales</taxon>
        <taxon>Cellvibrionaceae</taxon>
        <taxon>Exilibacterium</taxon>
    </lineage>
</organism>
<dbReference type="GO" id="GO:0043565">
    <property type="term" value="F:sequence-specific DNA binding"/>
    <property type="evidence" value="ECO:0007669"/>
    <property type="project" value="InterPro"/>
</dbReference>
<dbReference type="PROSITE" id="PS01124">
    <property type="entry name" value="HTH_ARAC_FAMILY_2"/>
    <property type="match status" value="1"/>
</dbReference>
<gene>
    <name evidence="6" type="ORF">FKG94_24275</name>
</gene>
<feature type="transmembrane region" description="Helical" evidence="4">
    <location>
        <begin position="194"/>
        <end position="218"/>
    </location>
</feature>
<dbReference type="InterPro" id="IPR020449">
    <property type="entry name" value="Tscrpt_reg_AraC-type_HTH"/>
</dbReference>
<accession>A0A545SSW9</accession>
<dbReference type="RefSeq" id="WP_142929549.1">
    <property type="nucleotide sequence ID" value="NZ_ML660108.1"/>
</dbReference>
<feature type="transmembrane region" description="Helical" evidence="4">
    <location>
        <begin position="75"/>
        <end position="95"/>
    </location>
</feature>
<keyword evidence="2" id="KW-0238">DNA-binding</keyword>
<dbReference type="EMBL" id="VHSG01000031">
    <property type="protein sequence ID" value="TQV68046.1"/>
    <property type="molecule type" value="Genomic_DNA"/>
</dbReference>
<dbReference type="InterPro" id="IPR009057">
    <property type="entry name" value="Homeodomain-like_sf"/>
</dbReference>
<dbReference type="OrthoDB" id="6866685at2"/>
<sequence length="406" mass="46869">MMMELVLFNTHDVVLLITVYQCVLFSVLVFFTQRQPLQCNLLLAGFLLATAAIPLDTLINFGAGMREWMIGSHPNWFYVFEFGYWVQGPLLLWYIRSLVYKNYSLEWWDLLYLSPFLLYFFHQFIGYHLLPSDLKAQIQDDNNLLQHSSTVFYINLAREFLRVFFGIICVIELNRYRAQIKKRYSSVEGLDFTWLNFLTYGFLTLWGWALLIAALVLYSVESGVALNIGIMGLTANYVTCLLIGVIMIIISSRPSVFSEIERINSTTAGPHRTHINLDQVEALEALMQREKPYLDPSLTLDTLAASLSVSPRTLSHIINRHYGYNFFEFVNKYRIDAAKEMLLTDGQPHATVLDIMYKAGFNSKATFNNFFKKSEGMTPREYRKRNMEGFPLDRQELLASTAADKS</sequence>
<dbReference type="SMART" id="SM00342">
    <property type="entry name" value="HTH_ARAC"/>
    <property type="match status" value="1"/>
</dbReference>
<proteinExistence type="predicted"/>
<feature type="transmembrane region" description="Helical" evidence="4">
    <location>
        <begin position="13"/>
        <end position="31"/>
    </location>
</feature>
<dbReference type="Proteomes" id="UP000319732">
    <property type="component" value="Unassembled WGS sequence"/>
</dbReference>
<reference evidence="6 7" key="1">
    <citation type="submission" date="2019-06" db="EMBL/GenBank/DDBJ databases">
        <title>Whole genome sequence for Cellvibrionaceae sp. R142.</title>
        <authorList>
            <person name="Wang G."/>
        </authorList>
    </citation>
    <scope>NUCLEOTIDE SEQUENCE [LARGE SCALE GENOMIC DNA]</scope>
    <source>
        <strain evidence="6 7">R142</strain>
    </source>
</reference>
<keyword evidence="3" id="KW-0804">Transcription</keyword>
<evidence type="ECO:0000256" key="1">
    <source>
        <dbReference type="ARBA" id="ARBA00023015"/>
    </source>
</evidence>
<dbReference type="GO" id="GO:0003700">
    <property type="term" value="F:DNA-binding transcription factor activity"/>
    <property type="evidence" value="ECO:0007669"/>
    <property type="project" value="InterPro"/>
</dbReference>
<keyword evidence="4" id="KW-1133">Transmembrane helix</keyword>
<evidence type="ECO:0000256" key="2">
    <source>
        <dbReference type="ARBA" id="ARBA00023125"/>
    </source>
</evidence>
<dbReference type="Gene3D" id="1.10.10.60">
    <property type="entry name" value="Homeodomain-like"/>
    <property type="match status" value="2"/>
</dbReference>
<feature type="transmembrane region" description="Helical" evidence="4">
    <location>
        <begin position="43"/>
        <end position="63"/>
    </location>
</feature>
<keyword evidence="4" id="KW-0472">Membrane</keyword>
<evidence type="ECO:0000256" key="4">
    <source>
        <dbReference type="SAM" id="Phobius"/>
    </source>
</evidence>
<dbReference type="SUPFAM" id="SSF46689">
    <property type="entry name" value="Homeodomain-like"/>
    <property type="match status" value="1"/>
</dbReference>
<dbReference type="InterPro" id="IPR018060">
    <property type="entry name" value="HTH_AraC"/>
</dbReference>
<protein>
    <submittedName>
        <fullName evidence="6">Helix-turn-helix domain-containing protein</fullName>
    </submittedName>
</protein>
<dbReference type="PRINTS" id="PR00032">
    <property type="entry name" value="HTHARAC"/>
</dbReference>
<feature type="transmembrane region" description="Helical" evidence="4">
    <location>
        <begin position="224"/>
        <end position="250"/>
    </location>
</feature>
<keyword evidence="4" id="KW-0812">Transmembrane</keyword>
<feature type="transmembrane region" description="Helical" evidence="4">
    <location>
        <begin position="150"/>
        <end position="173"/>
    </location>
</feature>
<keyword evidence="7" id="KW-1185">Reference proteome</keyword>
<evidence type="ECO:0000256" key="3">
    <source>
        <dbReference type="ARBA" id="ARBA00023163"/>
    </source>
</evidence>
<dbReference type="PANTHER" id="PTHR43280:SF29">
    <property type="entry name" value="ARAC-FAMILY TRANSCRIPTIONAL REGULATOR"/>
    <property type="match status" value="1"/>
</dbReference>
<evidence type="ECO:0000259" key="5">
    <source>
        <dbReference type="PROSITE" id="PS01124"/>
    </source>
</evidence>
<name>A0A545SSW9_9GAMM</name>
<comment type="caution">
    <text evidence="6">The sequence shown here is derived from an EMBL/GenBank/DDBJ whole genome shotgun (WGS) entry which is preliminary data.</text>
</comment>
<evidence type="ECO:0000313" key="6">
    <source>
        <dbReference type="EMBL" id="TQV68046.1"/>
    </source>
</evidence>
<feature type="transmembrane region" description="Helical" evidence="4">
    <location>
        <begin position="107"/>
        <end position="130"/>
    </location>
</feature>
<dbReference type="PANTHER" id="PTHR43280">
    <property type="entry name" value="ARAC-FAMILY TRANSCRIPTIONAL REGULATOR"/>
    <property type="match status" value="1"/>
</dbReference>
<dbReference type="Pfam" id="PF12833">
    <property type="entry name" value="HTH_18"/>
    <property type="match status" value="1"/>
</dbReference>
<feature type="domain" description="HTH araC/xylS-type" evidence="5">
    <location>
        <begin position="284"/>
        <end position="385"/>
    </location>
</feature>
<keyword evidence="1" id="KW-0805">Transcription regulation</keyword>
<dbReference type="AlphaFoldDB" id="A0A545SSW9"/>
<evidence type="ECO:0000313" key="7">
    <source>
        <dbReference type="Proteomes" id="UP000319732"/>
    </source>
</evidence>